<keyword evidence="5 8" id="KW-0479">Metal-binding</keyword>
<evidence type="ECO:0000256" key="8">
    <source>
        <dbReference type="HAMAP-Rule" id="MF_00615"/>
    </source>
</evidence>
<dbReference type="GO" id="GO:0003899">
    <property type="term" value="F:DNA-directed RNA polymerase activity"/>
    <property type="evidence" value="ECO:0007669"/>
    <property type="project" value="UniProtKB-UniRule"/>
</dbReference>
<keyword evidence="2 8" id="KW-0963">Cytoplasm</keyword>
<dbReference type="NCBIfam" id="NF001608">
    <property type="entry name" value="PRK00398.1-6"/>
    <property type="match status" value="1"/>
</dbReference>
<protein>
    <recommendedName>
        <fullName evidence="8">DNA-directed RNA polymerase subunit Rpo12</fullName>
        <ecNumber evidence="8">2.7.7.6</ecNumber>
    </recommendedName>
    <alternativeName>
        <fullName evidence="8">DNA-directed RNA polymerase subunit P</fullName>
    </alternativeName>
</protein>
<gene>
    <name evidence="8" type="primary">rpo12</name>
    <name evidence="8" type="synonym">rpoP</name>
    <name evidence="9" type="ORF">HNP87_001182</name>
    <name evidence="10" type="ORF">HNP89_001189</name>
    <name evidence="11" type="ORF">HNP91_001165</name>
    <name evidence="14" type="ORF">HNP92_001149</name>
    <name evidence="12" type="ORF">HNP94_001668</name>
    <name evidence="13" type="ORF">HNP95_001365</name>
    <name evidence="15" type="ORF">HNP96_001539</name>
</gene>
<keyword evidence="6 8" id="KW-0862">Zinc</keyword>
<dbReference type="InterPro" id="IPR029040">
    <property type="entry name" value="RPABC4/Spt4"/>
</dbReference>
<evidence type="ECO:0000256" key="5">
    <source>
        <dbReference type="ARBA" id="ARBA00022723"/>
    </source>
</evidence>
<evidence type="ECO:0000313" key="22">
    <source>
        <dbReference type="Proteomes" id="UP000590564"/>
    </source>
</evidence>
<keyword evidence="4 8" id="KW-0548">Nucleotidyltransferase</keyword>
<evidence type="ECO:0000313" key="11">
    <source>
        <dbReference type="EMBL" id="MBA2860350.1"/>
    </source>
</evidence>
<keyword evidence="3 8" id="KW-0808">Transferase</keyword>
<reference evidence="17 22" key="1">
    <citation type="submission" date="2020-08" db="EMBL/GenBank/DDBJ databases">
        <title>Genomic Encyclopedia of Type Strains, Phase IV (KMG-V): Genome sequencing to study the core and pangenomes of soil and plant-associated prokaryotes.</title>
        <authorList>
            <person name="Whitman W."/>
        </authorList>
    </citation>
    <scope>NUCLEOTIDE SEQUENCE [LARGE SCALE GENOMIC DNA]</scope>
    <source>
        <strain evidence="9 18">A4</strain>
        <strain evidence="14 17">C11</strain>
        <strain evidence="12 19">C13</strain>
        <strain evidence="13 21">C14</strain>
        <strain evidence="11 20">C9</strain>
        <strain evidence="15 22">D1</strain>
        <strain evidence="10 16">S1</strain>
    </source>
</reference>
<dbReference type="HAMAP" id="MF_00615">
    <property type="entry name" value="RNApol_arch_Rpo12"/>
    <property type="match status" value="1"/>
</dbReference>
<evidence type="ECO:0000256" key="3">
    <source>
        <dbReference type="ARBA" id="ARBA00022679"/>
    </source>
</evidence>
<accession>A0A7J9S7L0</accession>
<sequence>MAEYKCSNCGKIVTLDEIGLKAKCPHCSNRVLIKLRPKIVKKVQAR</sequence>
<keyword evidence="1 8" id="KW-0240">DNA-directed RNA polymerase</keyword>
<dbReference type="AlphaFoldDB" id="A0A7J9S7L0"/>
<dbReference type="RefSeq" id="WP_011170192.1">
    <property type="nucleotide sequence ID" value="NZ_DAINIO010000002.1"/>
</dbReference>
<comment type="cofactor">
    <cofactor evidence="8">
        <name>Zn(2+)</name>
        <dbReference type="ChEBI" id="CHEBI:29105"/>
    </cofactor>
    <text evidence="8">Binds 1 zinc ion.</text>
</comment>
<evidence type="ECO:0000313" key="21">
    <source>
        <dbReference type="Proteomes" id="UP000571751"/>
    </source>
</evidence>
<dbReference type="GO" id="GO:0005737">
    <property type="term" value="C:cytoplasm"/>
    <property type="evidence" value="ECO:0007669"/>
    <property type="project" value="UniProtKB-SubCell"/>
</dbReference>
<evidence type="ECO:0000313" key="16">
    <source>
        <dbReference type="Proteomes" id="UP000522365"/>
    </source>
</evidence>
<dbReference type="Proteomes" id="UP000567099">
    <property type="component" value="Unassembled WGS sequence"/>
</dbReference>
<dbReference type="Proteomes" id="UP000563838">
    <property type="component" value="Unassembled WGS sequence"/>
</dbReference>
<keyword evidence="7 8" id="KW-0804">Transcription</keyword>
<dbReference type="Proteomes" id="UP000568063">
    <property type="component" value="Unassembled WGS sequence"/>
</dbReference>
<dbReference type="GO" id="GO:0008270">
    <property type="term" value="F:zinc ion binding"/>
    <property type="evidence" value="ECO:0007669"/>
    <property type="project" value="UniProtKB-UniRule"/>
</dbReference>
<comment type="catalytic activity">
    <reaction evidence="8">
        <text>RNA(n) + a ribonucleoside 5'-triphosphate = RNA(n+1) + diphosphate</text>
        <dbReference type="Rhea" id="RHEA:21248"/>
        <dbReference type="Rhea" id="RHEA-COMP:14527"/>
        <dbReference type="Rhea" id="RHEA-COMP:17342"/>
        <dbReference type="ChEBI" id="CHEBI:33019"/>
        <dbReference type="ChEBI" id="CHEBI:61557"/>
        <dbReference type="ChEBI" id="CHEBI:140395"/>
        <dbReference type="EC" id="2.7.7.6"/>
    </reaction>
</comment>
<dbReference type="Gene3D" id="2.20.28.30">
    <property type="entry name" value="RNA polymerase ii, chain L"/>
    <property type="match status" value="1"/>
</dbReference>
<feature type="binding site" evidence="8">
    <location>
        <position position="9"/>
    </location>
    <ligand>
        <name>Zn(2+)</name>
        <dbReference type="ChEBI" id="CHEBI:29105"/>
    </ligand>
</feature>
<comment type="subunit">
    <text evidence="8">Part of the RNA polymerase complex.</text>
</comment>
<dbReference type="Proteomes" id="UP000590564">
    <property type="component" value="Unassembled WGS sequence"/>
</dbReference>
<dbReference type="GO" id="GO:0003677">
    <property type="term" value="F:DNA binding"/>
    <property type="evidence" value="ECO:0007669"/>
    <property type="project" value="InterPro"/>
</dbReference>
<dbReference type="InterPro" id="IPR023464">
    <property type="entry name" value="Rpo12"/>
</dbReference>
<feature type="binding site" evidence="8">
    <location>
        <position position="24"/>
    </location>
    <ligand>
        <name>Zn(2+)</name>
        <dbReference type="ChEBI" id="CHEBI:29105"/>
    </ligand>
</feature>
<name>A0A7J9S7L0_METMI</name>
<feature type="binding site" evidence="8">
    <location>
        <position position="27"/>
    </location>
    <ligand>
        <name>Zn(2+)</name>
        <dbReference type="ChEBI" id="CHEBI:29105"/>
    </ligand>
</feature>
<evidence type="ECO:0000313" key="15">
    <source>
        <dbReference type="EMBL" id="MBB6497496.1"/>
    </source>
</evidence>
<dbReference type="InterPro" id="IPR006591">
    <property type="entry name" value="RNAP_P/RPABC4"/>
</dbReference>
<evidence type="ECO:0000313" key="20">
    <source>
        <dbReference type="Proteomes" id="UP000568063"/>
    </source>
</evidence>
<evidence type="ECO:0000313" key="10">
    <source>
        <dbReference type="EMBL" id="MBA2853232.1"/>
    </source>
</evidence>
<comment type="function">
    <text evidence="8">DNA-dependent RNA polymerase (RNAP) catalyzes the transcription of DNA into RNA using the four ribonucleoside triphosphates as substrates.</text>
</comment>
<dbReference type="EMBL" id="JACHEC010000002">
    <property type="protein sequence ID" value="MBB6401844.1"/>
    <property type="molecule type" value="Genomic_DNA"/>
</dbReference>
<evidence type="ECO:0000256" key="1">
    <source>
        <dbReference type="ARBA" id="ARBA00022478"/>
    </source>
</evidence>
<dbReference type="Proteomes" id="UP000522365">
    <property type="component" value="Unassembled WGS sequence"/>
</dbReference>
<dbReference type="GeneID" id="2761044"/>
<dbReference type="EMBL" id="JACDUK010000002">
    <property type="protein sequence ID" value="MBA2853232.1"/>
    <property type="molecule type" value="Genomic_DNA"/>
</dbReference>
<dbReference type="GO" id="GO:0000428">
    <property type="term" value="C:DNA-directed RNA polymerase complex"/>
    <property type="evidence" value="ECO:0007669"/>
    <property type="project" value="UniProtKB-KW"/>
</dbReference>
<evidence type="ECO:0000313" key="13">
    <source>
        <dbReference type="EMBL" id="MBA2869186.1"/>
    </source>
</evidence>
<dbReference type="EMBL" id="JACDUI010000002">
    <property type="protein sequence ID" value="MBA2840650.1"/>
    <property type="molecule type" value="Genomic_DNA"/>
</dbReference>
<evidence type="ECO:0000256" key="2">
    <source>
        <dbReference type="ARBA" id="ARBA00022490"/>
    </source>
</evidence>
<dbReference type="EMBL" id="JACDUO010000002">
    <property type="protein sequence ID" value="MBA2864646.1"/>
    <property type="molecule type" value="Genomic_DNA"/>
</dbReference>
<evidence type="ECO:0000313" key="14">
    <source>
        <dbReference type="EMBL" id="MBB6401844.1"/>
    </source>
</evidence>
<comment type="caution">
    <text evidence="14">The sequence shown here is derived from an EMBL/GenBank/DDBJ whole genome shotgun (WGS) entry which is preliminary data.</text>
</comment>
<evidence type="ECO:0000313" key="9">
    <source>
        <dbReference type="EMBL" id="MBA2840650.1"/>
    </source>
</evidence>
<dbReference type="Proteomes" id="UP000571751">
    <property type="component" value="Unassembled WGS sequence"/>
</dbReference>
<dbReference type="EMBL" id="JACHED010000003">
    <property type="protein sequence ID" value="MBB6497496.1"/>
    <property type="molecule type" value="Genomic_DNA"/>
</dbReference>
<dbReference type="EMBL" id="JACDUP010000002">
    <property type="protein sequence ID" value="MBA2869186.1"/>
    <property type="molecule type" value="Genomic_DNA"/>
</dbReference>
<dbReference type="SMART" id="SM00659">
    <property type="entry name" value="RPOLCX"/>
    <property type="match status" value="1"/>
</dbReference>
<comment type="subcellular location">
    <subcellularLocation>
        <location evidence="8">Cytoplasm</location>
    </subcellularLocation>
</comment>
<evidence type="ECO:0000313" key="19">
    <source>
        <dbReference type="Proteomes" id="UP000567099"/>
    </source>
</evidence>
<dbReference type="EMBL" id="JACDUM010000002">
    <property type="protein sequence ID" value="MBA2860350.1"/>
    <property type="molecule type" value="Genomic_DNA"/>
</dbReference>
<organism evidence="14 17">
    <name type="scientific">Methanococcus maripaludis</name>
    <name type="common">Methanococcus deltae</name>
    <dbReference type="NCBI Taxonomy" id="39152"/>
    <lineage>
        <taxon>Archaea</taxon>
        <taxon>Methanobacteriati</taxon>
        <taxon>Methanobacteriota</taxon>
        <taxon>Methanomada group</taxon>
        <taxon>Methanococci</taxon>
        <taxon>Methanococcales</taxon>
        <taxon>Methanococcaceae</taxon>
        <taxon>Methanococcus</taxon>
    </lineage>
</organism>
<evidence type="ECO:0000256" key="7">
    <source>
        <dbReference type="ARBA" id="ARBA00023163"/>
    </source>
</evidence>
<comment type="similarity">
    <text evidence="8">Belongs to the archaeal Rpo12/eukaryotic RPC10 RNA polymerase subunit family.</text>
</comment>
<evidence type="ECO:0000313" key="17">
    <source>
        <dbReference type="Proteomes" id="UP000536195"/>
    </source>
</evidence>
<dbReference type="EC" id="2.7.7.6" evidence="8"/>
<dbReference type="SUPFAM" id="SSF63393">
    <property type="entry name" value="RNA polymerase subunits"/>
    <property type="match status" value="1"/>
</dbReference>
<evidence type="ECO:0000256" key="4">
    <source>
        <dbReference type="ARBA" id="ARBA00022695"/>
    </source>
</evidence>
<dbReference type="Proteomes" id="UP000536195">
    <property type="component" value="Unassembled WGS sequence"/>
</dbReference>
<evidence type="ECO:0000313" key="18">
    <source>
        <dbReference type="Proteomes" id="UP000563838"/>
    </source>
</evidence>
<evidence type="ECO:0000313" key="12">
    <source>
        <dbReference type="EMBL" id="MBA2864646.1"/>
    </source>
</evidence>
<evidence type="ECO:0000256" key="6">
    <source>
        <dbReference type="ARBA" id="ARBA00022833"/>
    </source>
</evidence>
<proteinExistence type="inferred from homology"/>
<dbReference type="GO" id="GO:0006351">
    <property type="term" value="P:DNA-templated transcription"/>
    <property type="evidence" value="ECO:0007669"/>
    <property type="project" value="UniProtKB-UniRule"/>
</dbReference>